<protein>
    <submittedName>
        <fullName evidence="1">Uncharacterized protein</fullName>
    </submittedName>
</protein>
<reference evidence="1" key="1">
    <citation type="journal article" date="2015" name="Nature">
        <title>Complex archaea that bridge the gap between prokaryotes and eukaryotes.</title>
        <authorList>
            <person name="Spang A."/>
            <person name="Saw J.H."/>
            <person name="Jorgensen S.L."/>
            <person name="Zaremba-Niedzwiedzka K."/>
            <person name="Martijn J."/>
            <person name="Lind A.E."/>
            <person name="van Eijk R."/>
            <person name="Schleper C."/>
            <person name="Guy L."/>
            <person name="Ettema T.J."/>
        </authorList>
    </citation>
    <scope>NUCLEOTIDE SEQUENCE</scope>
</reference>
<dbReference type="EMBL" id="LAZR01001528">
    <property type="protein sequence ID" value="KKN43190.1"/>
    <property type="molecule type" value="Genomic_DNA"/>
</dbReference>
<dbReference type="AlphaFoldDB" id="A0A0F9QGJ3"/>
<comment type="caution">
    <text evidence="1">The sequence shown here is derived from an EMBL/GenBank/DDBJ whole genome shotgun (WGS) entry which is preliminary data.</text>
</comment>
<proteinExistence type="predicted"/>
<accession>A0A0F9QGJ3</accession>
<gene>
    <name evidence="1" type="ORF">LCGC14_0705710</name>
</gene>
<name>A0A0F9QGJ3_9ZZZZ</name>
<organism evidence="1">
    <name type="scientific">marine sediment metagenome</name>
    <dbReference type="NCBI Taxonomy" id="412755"/>
    <lineage>
        <taxon>unclassified sequences</taxon>
        <taxon>metagenomes</taxon>
        <taxon>ecological metagenomes</taxon>
    </lineage>
</organism>
<sequence>MAMRHFYLGIENLNLNNNQRQVLVDELKALGQASDSQPARLNHWRTRLDGEAIILEANFNEDNLTIQRFKQRLAATFGISADDISHVTQNRSFSGDMTLLVTFAYGGTDYLRFALFGGGGASWMQSGDECRGYLAANKEEWE</sequence>
<evidence type="ECO:0000313" key="1">
    <source>
        <dbReference type="EMBL" id="KKN43190.1"/>
    </source>
</evidence>